<dbReference type="InterPro" id="IPR001763">
    <property type="entry name" value="Rhodanese-like_dom"/>
</dbReference>
<evidence type="ECO:0000259" key="2">
    <source>
        <dbReference type="PROSITE" id="PS50206"/>
    </source>
</evidence>
<keyword evidence="4" id="KW-1185">Reference proteome</keyword>
<dbReference type="GO" id="GO:0006400">
    <property type="term" value="P:tRNA modification"/>
    <property type="evidence" value="ECO:0007669"/>
    <property type="project" value="UniProtKB-UniRule"/>
</dbReference>
<proteinExistence type="inferred from homology"/>
<keyword evidence="1" id="KW-0819">tRNA processing</keyword>
<dbReference type="PATRIC" id="fig|363754.4.peg.2844"/>
<dbReference type="SUPFAM" id="SSF52821">
    <property type="entry name" value="Rhodanese/Cell cycle control phosphatase"/>
    <property type="match status" value="1"/>
</dbReference>
<feature type="domain" description="Rhodanese" evidence="2">
    <location>
        <begin position="149"/>
        <end position="243"/>
    </location>
</feature>
<comment type="caution">
    <text evidence="3">The sequence shown here is derived from an EMBL/GenBank/DDBJ whole genome shotgun (WGS) entry which is preliminary data.</text>
</comment>
<dbReference type="AlphaFoldDB" id="N6V8Y0"/>
<comment type="function">
    <text evidence="1">Catalyzes oxygen-dependent 5-hydroxyuridine (ho5U) modification at position 34 in tRNAs.</text>
</comment>
<evidence type="ECO:0000313" key="4">
    <source>
        <dbReference type="Proteomes" id="UP000012429"/>
    </source>
</evidence>
<name>N6V8Y0_9HYPH</name>
<dbReference type="EMBL" id="AQHN01000056">
    <property type="protein sequence ID" value="ENN87467.1"/>
    <property type="molecule type" value="Genomic_DNA"/>
</dbReference>
<dbReference type="InterPro" id="IPR040503">
    <property type="entry name" value="TRHO_N"/>
</dbReference>
<gene>
    <name evidence="1" type="primary">trhO</name>
    <name evidence="3" type="ORF">RHSP_82353</name>
</gene>
<dbReference type="PANTHER" id="PTHR43268:SF3">
    <property type="entry name" value="RHODANESE-LIKE DOMAIN-CONTAINING PROTEIN 7-RELATED"/>
    <property type="match status" value="1"/>
</dbReference>
<dbReference type="EC" id="1.14.-.-" evidence="1"/>
<dbReference type="CDD" id="cd01518">
    <property type="entry name" value="RHOD_YceA"/>
    <property type="match status" value="1"/>
</dbReference>
<dbReference type="SMART" id="SM00450">
    <property type="entry name" value="RHOD"/>
    <property type="match status" value="1"/>
</dbReference>
<evidence type="ECO:0000256" key="1">
    <source>
        <dbReference type="HAMAP-Rule" id="MF_00469"/>
    </source>
</evidence>
<comment type="similarity">
    <text evidence="1">Belongs to the TrhO family.</text>
</comment>
<dbReference type="Gene3D" id="3.30.70.100">
    <property type="match status" value="1"/>
</dbReference>
<keyword evidence="3" id="KW-0808">Transferase</keyword>
<organism evidence="3 4">
    <name type="scientific">Rhizobium freirei PRF 81</name>
    <dbReference type="NCBI Taxonomy" id="363754"/>
    <lineage>
        <taxon>Bacteria</taxon>
        <taxon>Pseudomonadati</taxon>
        <taxon>Pseudomonadota</taxon>
        <taxon>Alphaproteobacteria</taxon>
        <taxon>Hyphomicrobiales</taxon>
        <taxon>Rhizobiaceae</taxon>
        <taxon>Rhizobium/Agrobacterium group</taxon>
        <taxon>Rhizobium</taxon>
    </lineage>
</organism>
<dbReference type="Proteomes" id="UP000012429">
    <property type="component" value="Unassembled WGS sequence"/>
</dbReference>
<dbReference type="PANTHER" id="PTHR43268">
    <property type="entry name" value="THIOSULFATE SULFURTRANSFERASE/RHODANESE-LIKE DOMAIN-CONTAINING PROTEIN 2"/>
    <property type="match status" value="1"/>
</dbReference>
<evidence type="ECO:0000313" key="3">
    <source>
        <dbReference type="EMBL" id="ENN87467.1"/>
    </source>
</evidence>
<protein>
    <recommendedName>
        <fullName evidence="1">tRNA uridine(34) hydroxylase</fullName>
        <ecNumber evidence="1">1.14.-.-</ecNumber>
    </recommendedName>
    <alternativeName>
        <fullName evidence="1">tRNA hydroxylation protein O</fullName>
    </alternativeName>
</protein>
<dbReference type="Pfam" id="PF17773">
    <property type="entry name" value="UPF0176_N"/>
    <property type="match status" value="1"/>
</dbReference>
<dbReference type="HAMAP" id="MF_00469">
    <property type="entry name" value="TrhO"/>
    <property type="match status" value="1"/>
</dbReference>
<comment type="catalytic activity">
    <reaction evidence="1">
        <text>uridine(34) in tRNA + AH2 + O2 = 5-hydroxyuridine(34) in tRNA + A + H2O</text>
        <dbReference type="Rhea" id="RHEA:64224"/>
        <dbReference type="Rhea" id="RHEA-COMP:11727"/>
        <dbReference type="Rhea" id="RHEA-COMP:13381"/>
        <dbReference type="ChEBI" id="CHEBI:13193"/>
        <dbReference type="ChEBI" id="CHEBI:15377"/>
        <dbReference type="ChEBI" id="CHEBI:15379"/>
        <dbReference type="ChEBI" id="CHEBI:17499"/>
        <dbReference type="ChEBI" id="CHEBI:65315"/>
        <dbReference type="ChEBI" id="CHEBI:136877"/>
    </reaction>
</comment>
<dbReference type="STRING" id="363754.RHSP_82353"/>
<dbReference type="PROSITE" id="PS50206">
    <property type="entry name" value="RHODANESE_3"/>
    <property type="match status" value="1"/>
</dbReference>
<dbReference type="InterPro" id="IPR036873">
    <property type="entry name" value="Rhodanese-like_dom_sf"/>
</dbReference>
<dbReference type="Gene3D" id="3.40.250.10">
    <property type="entry name" value="Rhodanese-like domain"/>
    <property type="match status" value="1"/>
</dbReference>
<sequence length="327" mass="36812">MPIACKPTKLYFPAMTDILSDPRREATGAFLVAALYHFISFPRFESLREPLFALCEANGVKGTLLLAHEGINGTIAGTDAAIGTVLSFLRAQPEFAGLEHKESRASKMPFVRMKVKLKKEIVTMGVEDIDPTQVVGTYVAPKDWNALISDPDTIVIDTRNDYETAIGVFKGAVDPKTKTFREFPEWVRENTGLHNKPKIAMYCTGGIRCEKATAFMKQQGFDEVYHLKGGILKYLEEVPAEESLWEGACFVFDERVSVEHGLKEGNHKLCHACRNPITAEEVTSPFYEAGVSCSHCYHERSEEDRERYRERQRQIALARKRGHQHIG</sequence>
<reference evidence="3 4" key="1">
    <citation type="journal article" date="2012" name="BMC Genomics">
        <title>Genomic basis of broad host range and environmental adaptability of Rhizobium tropici CIAT 899 and Rhizobium sp. PRF 81 which are used in inoculants for common bean (Phaseolus vulgaris L.).</title>
        <authorList>
            <person name="Ormeno-Orrillo E."/>
            <person name="Menna P."/>
            <person name="Almeida L.G."/>
            <person name="Ollero F.J."/>
            <person name="Nicolas M.F."/>
            <person name="Pains Rodrigues E."/>
            <person name="Shigueyoshi Nakatani A."/>
            <person name="Silva Batista J.S."/>
            <person name="Oliveira Chueire L.M."/>
            <person name="Souza R.C."/>
            <person name="Ribeiro Vasconcelos A.T."/>
            <person name="Megias M."/>
            <person name="Hungria M."/>
            <person name="Martinez-Romero E."/>
        </authorList>
    </citation>
    <scope>NUCLEOTIDE SEQUENCE [LARGE SCALE GENOMIC DNA]</scope>
    <source>
        <strain evidence="3 4">PRF 81</strain>
    </source>
</reference>
<accession>N6V8Y0</accession>
<dbReference type="Pfam" id="PF00581">
    <property type="entry name" value="Rhodanese"/>
    <property type="match status" value="1"/>
</dbReference>
<keyword evidence="1" id="KW-0560">Oxidoreductase</keyword>
<dbReference type="GO" id="GO:0016705">
    <property type="term" value="F:oxidoreductase activity, acting on paired donors, with incorporation or reduction of molecular oxygen"/>
    <property type="evidence" value="ECO:0007669"/>
    <property type="project" value="UniProtKB-UniRule"/>
</dbReference>
<dbReference type="GO" id="GO:0016740">
    <property type="term" value="F:transferase activity"/>
    <property type="evidence" value="ECO:0007669"/>
    <property type="project" value="UniProtKB-KW"/>
</dbReference>
<dbReference type="NCBIfam" id="NF001136">
    <property type="entry name" value="PRK00142.1-4"/>
    <property type="match status" value="1"/>
</dbReference>
<dbReference type="InterPro" id="IPR020936">
    <property type="entry name" value="TrhO"/>
</dbReference>